<feature type="non-terminal residue" evidence="1">
    <location>
        <position position="432"/>
    </location>
</feature>
<reference evidence="1 2" key="1">
    <citation type="journal article" date="2015" name="Genome Biol. Evol.">
        <title>The genome of winter moth (Operophtera brumata) provides a genomic perspective on sexual dimorphism and phenology.</title>
        <authorList>
            <person name="Derks M.F."/>
            <person name="Smit S."/>
            <person name="Salis L."/>
            <person name="Schijlen E."/>
            <person name="Bossers A."/>
            <person name="Mateman C."/>
            <person name="Pijl A.S."/>
            <person name="de Ridder D."/>
            <person name="Groenen M.A."/>
            <person name="Visser M.E."/>
            <person name="Megens H.J."/>
        </authorList>
    </citation>
    <scope>NUCLEOTIDE SEQUENCE [LARGE SCALE GENOMIC DNA]</scope>
    <source>
        <strain evidence="1">WM2013NL</strain>
        <tissue evidence="1">Head and thorax</tissue>
    </source>
</reference>
<dbReference type="GO" id="GO:0005794">
    <property type="term" value="C:Golgi apparatus"/>
    <property type="evidence" value="ECO:0007669"/>
    <property type="project" value="TreeGrafter"/>
</dbReference>
<dbReference type="Proteomes" id="UP000037510">
    <property type="component" value="Unassembled WGS sequence"/>
</dbReference>
<dbReference type="EMBL" id="JTDY01008866">
    <property type="protein sequence ID" value="KOB64356.1"/>
    <property type="molecule type" value="Genomic_DNA"/>
</dbReference>
<gene>
    <name evidence="1" type="ORF">OBRU01_24398</name>
</gene>
<comment type="caution">
    <text evidence="1">The sequence shown here is derived from an EMBL/GenBank/DDBJ whole genome shotgun (WGS) entry which is preliminary data.</text>
</comment>
<sequence length="432" mass="47640">MDNKPSLSQYFGDNNVPPASQFFDEIGTSPSDMIQSIYLGSNESGQTTTANLFPTTMTTSFTQQSVSDEVTFSDDMPTVSVATALPATSLPDPSTFFDNIGPEPQIGPAQSSPRGSFFPERDPDALQEVAVRYLGVASAGARGVVRAEHVSRDEAGLRELLRTGYLRAAINLTAVLLTAAQQGTYTQHHESRDEAGLRELLRTGYLRAGINLTAVLLTAAQQGTYTQHVSRDEAGLRELLRTGYLRAAINLTAVLLNAAQQGSLVPFSLRLLLAELPGLLGKPEEALGRLYSMLDIIHTDDSMESIRLWSARETRVMHSIVNCAIAMKVRHLEGRLDGVHQAVERAGDQSDALHLQLRYRYEGTYVISKDDSMESIRLWSARETRVMHSIVNCAIAMKVRHLEGRLDGVHQAVERVGDQSDALHRQLRYRYE</sequence>
<dbReference type="STRING" id="104452.A0A0L7KMP2"/>
<protein>
    <submittedName>
        <fullName evidence="1">Putative d-alanyl-d-alanine carboxypeptidase</fullName>
    </submittedName>
</protein>
<organism evidence="1 2">
    <name type="scientific">Operophtera brumata</name>
    <name type="common">Winter moth</name>
    <name type="synonym">Phalaena brumata</name>
    <dbReference type="NCBI Taxonomy" id="104452"/>
    <lineage>
        <taxon>Eukaryota</taxon>
        <taxon>Metazoa</taxon>
        <taxon>Ecdysozoa</taxon>
        <taxon>Arthropoda</taxon>
        <taxon>Hexapoda</taxon>
        <taxon>Insecta</taxon>
        <taxon>Pterygota</taxon>
        <taxon>Neoptera</taxon>
        <taxon>Endopterygota</taxon>
        <taxon>Lepidoptera</taxon>
        <taxon>Glossata</taxon>
        <taxon>Ditrysia</taxon>
        <taxon>Geometroidea</taxon>
        <taxon>Geometridae</taxon>
        <taxon>Larentiinae</taxon>
        <taxon>Operophtera</taxon>
    </lineage>
</organism>
<name>A0A0L7KMP2_OPEBR</name>
<accession>A0A0L7KMP2</accession>
<dbReference type="PANTHER" id="PTHR21581:SF6">
    <property type="entry name" value="TRAFFICKING PROTEIN PARTICLE COMPLEX SUBUNIT 12"/>
    <property type="match status" value="1"/>
</dbReference>
<keyword evidence="2" id="KW-1185">Reference proteome</keyword>
<evidence type="ECO:0000313" key="2">
    <source>
        <dbReference type="Proteomes" id="UP000037510"/>
    </source>
</evidence>
<evidence type="ECO:0000313" key="1">
    <source>
        <dbReference type="EMBL" id="KOB64356.1"/>
    </source>
</evidence>
<keyword evidence="1" id="KW-0645">Protease</keyword>
<dbReference type="GO" id="GO:0030008">
    <property type="term" value="C:TRAPP complex"/>
    <property type="evidence" value="ECO:0007669"/>
    <property type="project" value="TreeGrafter"/>
</dbReference>
<keyword evidence="1" id="KW-0121">Carboxypeptidase</keyword>
<dbReference type="PANTHER" id="PTHR21581">
    <property type="entry name" value="D-ALANYL-D-ALANINE CARBOXYPEPTIDASE"/>
    <property type="match status" value="1"/>
</dbReference>
<keyword evidence="1" id="KW-0378">Hydrolase</keyword>
<dbReference type="AlphaFoldDB" id="A0A0L7KMP2"/>
<proteinExistence type="predicted"/>
<dbReference type="GO" id="GO:0004180">
    <property type="term" value="F:carboxypeptidase activity"/>
    <property type="evidence" value="ECO:0007669"/>
    <property type="project" value="UniProtKB-KW"/>
</dbReference>